<proteinExistence type="predicted"/>
<organism evidence="2 3">
    <name type="scientific">Phytophthora fragariae</name>
    <dbReference type="NCBI Taxonomy" id="53985"/>
    <lineage>
        <taxon>Eukaryota</taxon>
        <taxon>Sar</taxon>
        <taxon>Stramenopiles</taxon>
        <taxon>Oomycota</taxon>
        <taxon>Peronosporomycetes</taxon>
        <taxon>Peronosporales</taxon>
        <taxon>Peronosporaceae</taxon>
        <taxon>Phytophthora</taxon>
    </lineage>
</organism>
<evidence type="ECO:0000313" key="3">
    <source>
        <dbReference type="Proteomes" id="UP000440367"/>
    </source>
</evidence>
<gene>
    <name evidence="2" type="ORF">PF002_g32542</name>
</gene>
<evidence type="ECO:0000313" key="2">
    <source>
        <dbReference type="EMBL" id="KAE9160763.1"/>
    </source>
</evidence>
<accession>A0A6A3VH55</accession>
<evidence type="ECO:0000256" key="1">
    <source>
        <dbReference type="SAM" id="MobiDB-lite"/>
    </source>
</evidence>
<feature type="region of interest" description="Disordered" evidence="1">
    <location>
        <begin position="1"/>
        <end position="67"/>
    </location>
</feature>
<comment type="caution">
    <text evidence="2">The sequence shown here is derived from an EMBL/GenBank/DDBJ whole genome shotgun (WGS) entry which is preliminary data.</text>
</comment>
<dbReference type="EMBL" id="QXGD01007503">
    <property type="protein sequence ID" value="KAE9160763.1"/>
    <property type="molecule type" value="Genomic_DNA"/>
</dbReference>
<dbReference type="Proteomes" id="UP000440367">
    <property type="component" value="Unassembled WGS sequence"/>
</dbReference>
<name>A0A6A3VH55_9STRA</name>
<dbReference type="AlphaFoldDB" id="A0A6A3VH55"/>
<sequence length="202" mass="22044">NTIRELNGLEGSTPSTSPRQAAAPAPSRPPRALSPEATLLYIMQEPDPPARVPSSSAARPSRTDHAATWPTSANLETLRHTAIVCTWVNGTENCYNKRRQRARLPAGSSSRDKEMDELKYSLHLLLKFVPGLEGPIYIASDWLGTSNPLARRGPGRPAVQLAAHAHQGQHRGLAQERVREGVEPGVRLAETLPPPGRVRPRQ</sequence>
<reference evidence="2 3" key="1">
    <citation type="submission" date="2018-08" db="EMBL/GenBank/DDBJ databases">
        <title>Genomic investigation of the strawberry pathogen Phytophthora fragariae indicates pathogenicity is determined by transcriptional variation in three key races.</title>
        <authorList>
            <person name="Adams T.M."/>
            <person name="Armitage A.D."/>
            <person name="Sobczyk M.K."/>
            <person name="Bates H.J."/>
            <person name="Dunwell J.M."/>
            <person name="Nellist C.F."/>
            <person name="Harrison R.J."/>
        </authorList>
    </citation>
    <scope>NUCLEOTIDE SEQUENCE [LARGE SCALE GENOMIC DNA]</scope>
    <source>
        <strain evidence="2 3">BC-1</strain>
    </source>
</reference>
<protein>
    <submittedName>
        <fullName evidence="2">Uncharacterized protein</fullName>
    </submittedName>
</protein>
<feature type="compositionally biased region" description="Low complexity" evidence="1">
    <location>
        <begin position="12"/>
        <end position="35"/>
    </location>
</feature>
<feature type="non-terminal residue" evidence="2">
    <location>
        <position position="1"/>
    </location>
</feature>